<keyword evidence="3" id="KW-1185">Reference proteome</keyword>
<feature type="transmembrane region" description="Helical" evidence="1">
    <location>
        <begin position="12"/>
        <end position="30"/>
    </location>
</feature>
<dbReference type="AlphaFoldDB" id="A0A6A4NFG6"/>
<keyword evidence="1" id="KW-0472">Membrane</keyword>
<dbReference type="Proteomes" id="UP000447434">
    <property type="component" value="Chromosome 19"/>
</dbReference>
<keyword evidence="1" id="KW-1133">Transmembrane helix</keyword>
<dbReference type="EMBL" id="WOCE01000019">
    <property type="protein sequence ID" value="KAE9592416.1"/>
    <property type="molecule type" value="Genomic_DNA"/>
</dbReference>
<reference evidence="3" key="1">
    <citation type="journal article" date="2020" name="Nat. Commun.">
        <title>Genome sequence of the cluster root forming white lupin.</title>
        <authorList>
            <person name="Hufnagel B."/>
            <person name="Marques A."/>
            <person name="Soriano A."/>
            <person name="Marques L."/>
            <person name="Divol F."/>
            <person name="Doumas P."/>
            <person name="Sallet E."/>
            <person name="Mancinotti D."/>
            <person name="Carrere S."/>
            <person name="Marande W."/>
            <person name="Arribat S."/>
            <person name="Keller J."/>
            <person name="Huneau C."/>
            <person name="Blein T."/>
            <person name="Aime D."/>
            <person name="Laguerre M."/>
            <person name="Taylor J."/>
            <person name="Schubert V."/>
            <person name="Nelson M."/>
            <person name="Geu-Flores F."/>
            <person name="Crespi M."/>
            <person name="Gallardo-Guerrero K."/>
            <person name="Delaux P.-M."/>
            <person name="Salse J."/>
            <person name="Berges H."/>
            <person name="Guyot R."/>
            <person name="Gouzy J."/>
            <person name="Peret B."/>
        </authorList>
    </citation>
    <scope>NUCLEOTIDE SEQUENCE [LARGE SCALE GENOMIC DNA]</scope>
    <source>
        <strain evidence="3">cv. Amiga</strain>
    </source>
</reference>
<evidence type="ECO:0000256" key="1">
    <source>
        <dbReference type="SAM" id="Phobius"/>
    </source>
</evidence>
<accession>A0A6A4NFG6</accession>
<sequence>MNNMKEVIEHNWLSAYVISVYMRYLYEIFINDQKSMIFLASQRMSF</sequence>
<gene>
    <name evidence="2" type="ORF">Lalb_Chr19g0129071</name>
</gene>
<evidence type="ECO:0000313" key="2">
    <source>
        <dbReference type="EMBL" id="KAE9592416.1"/>
    </source>
</evidence>
<keyword evidence="1" id="KW-0812">Transmembrane</keyword>
<organism evidence="2 3">
    <name type="scientific">Lupinus albus</name>
    <name type="common">White lupine</name>
    <name type="synonym">Lupinus termis</name>
    <dbReference type="NCBI Taxonomy" id="3870"/>
    <lineage>
        <taxon>Eukaryota</taxon>
        <taxon>Viridiplantae</taxon>
        <taxon>Streptophyta</taxon>
        <taxon>Embryophyta</taxon>
        <taxon>Tracheophyta</taxon>
        <taxon>Spermatophyta</taxon>
        <taxon>Magnoliopsida</taxon>
        <taxon>eudicotyledons</taxon>
        <taxon>Gunneridae</taxon>
        <taxon>Pentapetalae</taxon>
        <taxon>rosids</taxon>
        <taxon>fabids</taxon>
        <taxon>Fabales</taxon>
        <taxon>Fabaceae</taxon>
        <taxon>Papilionoideae</taxon>
        <taxon>50 kb inversion clade</taxon>
        <taxon>genistoids sensu lato</taxon>
        <taxon>core genistoids</taxon>
        <taxon>Genisteae</taxon>
        <taxon>Lupinus</taxon>
    </lineage>
</organism>
<evidence type="ECO:0000313" key="3">
    <source>
        <dbReference type="Proteomes" id="UP000447434"/>
    </source>
</evidence>
<proteinExistence type="predicted"/>
<name>A0A6A4NFG6_LUPAL</name>
<comment type="caution">
    <text evidence="2">The sequence shown here is derived from an EMBL/GenBank/DDBJ whole genome shotgun (WGS) entry which is preliminary data.</text>
</comment>
<protein>
    <submittedName>
        <fullName evidence="2">Uncharacterized protein</fullName>
    </submittedName>
</protein>